<gene>
    <name evidence="1" type="ORF">C427_5494</name>
</gene>
<name>K7ACP4_9ALTE</name>
<accession>K7ACP4</accession>
<protein>
    <submittedName>
        <fullName evidence="1">Uncharacterized protein</fullName>
    </submittedName>
</protein>
<dbReference type="STRING" id="1129794.C427_5494"/>
<organism evidence="1 2">
    <name type="scientific">Paraglaciecola psychrophila 170</name>
    <dbReference type="NCBI Taxonomy" id="1129794"/>
    <lineage>
        <taxon>Bacteria</taxon>
        <taxon>Pseudomonadati</taxon>
        <taxon>Pseudomonadota</taxon>
        <taxon>Gammaproteobacteria</taxon>
        <taxon>Alteromonadales</taxon>
        <taxon>Alteromonadaceae</taxon>
        <taxon>Paraglaciecola</taxon>
    </lineage>
</organism>
<evidence type="ECO:0000313" key="2">
    <source>
        <dbReference type="Proteomes" id="UP000011864"/>
    </source>
</evidence>
<dbReference type="EMBL" id="CP003837">
    <property type="protein sequence ID" value="AGH47591.1"/>
    <property type="molecule type" value="Genomic_DNA"/>
</dbReference>
<evidence type="ECO:0000313" key="1">
    <source>
        <dbReference type="EMBL" id="AGH47591.1"/>
    </source>
</evidence>
<dbReference type="KEGG" id="gps:C427_5494"/>
<proteinExistence type="predicted"/>
<dbReference type="Proteomes" id="UP000011864">
    <property type="component" value="Chromosome"/>
</dbReference>
<dbReference type="AlphaFoldDB" id="K7ACP4"/>
<keyword evidence="2" id="KW-1185">Reference proteome</keyword>
<dbReference type="HOGENOM" id="CLU_3293792_0_0_6"/>
<dbReference type="PATRIC" id="fig|1129794.4.peg.5473"/>
<sequence length="40" mass="4572">MDVIYKQACYSGQELVNQKNYCFIVLKSSYGSVGIHLQPF</sequence>
<reference evidence="1 2" key="1">
    <citation type="journal article" date="2013" name="Genome Announc.">
        <title>Complete Genome Sequence of Glaciecola psychrophila Strain 170T.</title>
        <authorList>
            <person name="Yin J."/>
            <person name="Chen J."/>
            <person name="Liu G."/>
            <person name="Yu Y."/>
            <person name="Song L."/>
            <person name="Wang X."/>
            <person name="Qu X."/>
        </authorList>
    </citation>
    <scope>NUCLEOTIDE SEQUENCE [LARGE SCALE GENOMIC DNA]</scope>
    <source>
        <strain evidence="1 2">170</strain>
    </source>
</reference>